<accession>A0A6A4AR74</accession>
<evidence type="ECO:0000256" key="1">
    <source>
        <dbReference type="SAM" id="Phobius"/>
    </source>
</evidence>
<evidence type="ECO:0000313" key="2">
    <source>
        <dbReference type="EMBL" id="KAE9259314.1"/>
    </source>
</evidence>
<keyword evidence="1" id="KW-0812">Transmembrane</keyword>
<dbReference type="EMBL" id="QXFT01012477">
    <property type="protein sequence ID" value="KAE9259314.1"/>
    <property type="molecule type" value="Genomic_DNA"/>
</dbReference>
<reference evidence="2 3" key="1">
    <citation type="submission" date="2018-08" db="EMBL/GenBank/DDBJ databases">
        <title>Genomic investigation of the strawberry pathogen Phytophthora fragariae indicates pathogenicity is determined by transcriptional variation in three key races.</title>
        <authorList>
            <person name="Adams T.M."/>
            <person name="Armitage A.D."/>
            <person name="Sobczyk M.K."/>
            <person name="Bates H.J."/>
            <person name="Dunwell J.M."/>
            <person name="Nellist C.F."/>
            <person name="Harrison R.J."/>
        </authorList>
    </citation>
    <scope>NUCLEOTIDE SEQUENCE [LARGE SCALE GENOMIC DNA]</scope>
    <source>
        <strain evidence="2 3">SCRP333</strain>
    </source>
</reference>
<gene>
    <name evidence="2" type="ORF">PR003_g34840</name>
</gene>
<name>A0A6A4AR74_9STRA</name>
<feature type="non-terminal residue" evidence="2">
    <location>
        <position position="1"/>
    </location>
</feature>
<keyword evidence="1" id="KW-0472">Membrane</keyword>
<protein>
    <submittedName>
        <fullName evidence="2">Uncharacterized protein</fullName>
    </submittedName>
</protein>
<proteinExistence type="predicted"/>
<dbReference type="AlphaFoldDB" id="A0A6A4AR74"/>
<keyword evidence="1" id="KW-1133">Transmembrane helix</keyword>
<feature type="non-terminal residue" evidence="2">
    <location>
        <position position="191"/>
    </location>
</feature>
<feature type="transmembrane region" description="Helical" evidence="1">
    <location>
        <begin position="32"/>
        <end position="61"/>
    </location>
</feature>
<dbReference type="Proteomes" id="UP000434957">
    <property type="component" value="Unassembled WGS sequence"/>
</dbReference>
<comment type="caution">
    <text evidence="2">The sequence shown here is derived from an EMBL/GenBank/DDBJ whole genome shotgun (WGS) entry which is preliminary data.</text>
</comment>
<organism evidence="2 3">
    <name type="scientific">Phytophthora rubi</name>
    <dbReference type="NCBI Taxonomy" id="129364"/>
    <lineage>
        <taxon>Eukaryota</taxon>
        <taxon>Sar</taxon>
        <taxon>Stramenopiles</taxon>
        <taxon>Oomycota</taxon>
        <taxon>Peronosporomycetes</taxon>
        <taxon>Peronosporales</taxon>
        <taxon>Peronosporaceae</taxon>
        <taxon>Phytophthora</taxon>
    </lineage>
</organism>
<keyword evidence="3" id="KW-1185">Reference proteome</keyword>
<sequence length="191" mass="19937">FPKSPATAPARFPNYAVARLASTVAAKAATKLLILTLAAAMLAVLLSPMPAAAMLVVLLSLCRPPPCSPCCSRCPRYCYARRAAVAGLTGMLPDGRPCRRHAHHLAMLLSQCRPPQCPPCCARCAGHRHARHAALAVPATATLAVPLWPGSPECYPTVARAAAMLTISPCCCRSAGRRNARRAALAVPAAA</sequence>
<evidence type="ECO:0000313" key="3">
    <source>
        <dbReference type="Proteomes" id="UP000434957"/>
    </source>
</evidence>